<dbReference type="InterPro" id="IPR030389">
    <property type="entry name" value="G_FEOB_dom"/>
</dbReference>
<evidence type="ECO:0000313" key="18">
    <source>
        <dbReference type="EMBL" id="CAO81731.1"/>
    </source>
</evidence>
<keyword evidence="4 16" id="KW-0410">Iron transport</keyword>
<dbReference type="Pfam" id="PF02421">
    <property type="entry name" value="FeoB_N"/>
    <property type="match status" value="1"/>
</dbReference>
<dbReference type="eggNOG" id="COG0370">
    <property type="taxonomic scope" value="Bacteria"/>
</dbReference>
<evidence type="ECO:0000256" key="13">
    <source>
        <dbReference type="NCBIfam" id="TIGR00437"/>
    </source>
</evidence>
<dbReference type="GO" id="GO:0015093">
    <property type="term" value="F:ferrous iron transmembrane transporter activity"/>
    <property type="evidence" value="ECO:0007669"/>
    <property type="project" value="UniProtKB-UniRule"/>
</dbReference>
<evidence type="ECO:0000256" key="5">
    <source>
        <dbReference type="ARBA" id="ARBA00022519"/>
    </source>
</evidence>
<keyword evidence="19" id="KW-1185">Reference proteome</keyword>
<evidence type="ECO:0000256" key="12">
    <source>
        <dbReference type="ARBA" id="ARBA00023136"/>
    </source>
</evidence>
<gene>
    <name evidence="18" type="primary">feoB</name>
    <name evidence="18" type="ordered locus">CLOAM1905</name>
</gene>
<dbReference type="GO" id="GO:0005525">
    <property type="term" value="F:GTP binding"/>
    <property type="evidence" value="ECO:0007669"/>
    <property type="project" value="UniProtKB-KW"/>
</dbReference>
<accession>B0VJP6</accession>
<dbReference type="InterPro" id="IPR003373">
    <property type="entry name" value="Fe2_transport_prot-B"/>
</dbReference>
<evidence type="ECO:0000256" key="7">
    <source>
        <dbReference type="ARBA" id="ARBA00022741"/>
    </source>
</evidence>
<dbReference type="CDD" id="cd01879">
    <property type="entry name" value="FeoB"/>
    <property type="match status" value="1"/>
</dbReference>
<dbReference type="GO" id="GO:0005886">
    <property type="term" value="C:plasma membrane"/>
    <property type="evidence" value="ECO:0007669"/>
    <property type="project" value="UniProtKB-SubCell"/>
</dbReference>
<protein>
    <recommendedName>
        <fullName evidence="13 16">Ferrous iron transport protein B</fullName>
    </recommendedName>
</protein>
<feature type="binding site" evidence="14">
    <location>
        <begin position="18"/>
        <end position="25"/>
    </location>
    <ligand>
        <name>GTP</name>
        <dbReference type="ChEBI" id="CHEBI:37565"/>
        <label>1</label>
    </ligand>
</feature>
<comment type="similarity">
    <text evidence="16">Belongs to the TRAFAC class TrmE-Era-EngA-EngB-Septin-like GTPase superfamily. FeoB GTPase (TC 9.A.8) family.</text>
</comment>
<evidence type="ECO:0000259" key="17">
    <source>
        <dbReference type="PROSITE" id="PS51711"/>
    </source>
</evidence>
<dbReference type="PANTHER" id="PTHR43185:SF1">
    <property type="entry name" value="FE(2+) TRANSPORTER FEOB"/>
    <property type="match status" value="1"/>
</dbReference>
<feature type="transmembrane region" description="Helical" evidence="16">
    <location>
        <begin position="341"/>
        <end position="360"/>
    </location>
</feature>
<keyword evidence="9 16" id="KW-0408">Iron</keyword>
<evidence type="ECO:0000256" key="15">
    <source>
        <dbReference type="PIRSR" id="PIRSR603373-2"/>
    </source>
</evidence>
<keyword evidence="2 16" id="KW-0813">Transport</keyword>
<feature type="transmembrane region" description="Helical" evidence="16">
    <location>
        <begin position="372"/>
        <end position="396"/>
    </location>
</feature>
<evidence type="ECO:0000256" key="16">
    <source>
        <dbReference type="RuleBase" id="RU362098"/>
    </source>
</evidence>
<sequence>MRMKLNPMRNRPVIALAGNPNVGKTCLFNALTGSHQTVGNWPGVTVEHKSGRCNYKGKIYEVVDLPGIYSLAGGSPDELVARNYILTEKPDIIINIVDASNLERNLYLTVQLMELGAPLIMCLSMIDIAEHNGIYIDTEHLSSHLGFAVFPLVLNKRIEVSPILDKVEEYLVQPPVPATIHYDEVVEKHLQNIWQIVLKSGLGEPETKIPQRKFSESASIAYDILIKSRWQALKLIEGDAELTSRLSDEDRALVEKEISAIAKHRGQEPTFVIADDRYGYIRGLIKDVVKRKRKSRLTFSDMVDKVVLNSVVGLPVFFIVMYLVFLVAVKLSQPCIKFIEFILSWLFIEQLGNLLSSLSFPQWLNYLLSEAIGGGIVTIGSFIPPIFFIYISLSILEDSGYMARAAFIADKFMRKIGLPGKAFIPLLVGFGCTVPAIMATRTLENPRDRVFASILTPFVSCGAKLPVYTFLVMLFFPLYADLVIFGLYLFGIIMGVLTGLLLKKTIFLSAPGDFVMELPAYHIPTINGIFMHTWHRLKSFLLRAGKTILLVIVLINILQGIQIPTGRDSEKTSILELGGKLITPVLQPMGIKSDNWQSSVALISGLFAKEAIVGTLQGLYQNSEGEISGDQLANNIKSSFGSNASILAYLVFILLYSPCAASLTMLFKEHGFKWMLFAFVYLTLLAWMVATLIYQILAFNVLSIFWFVVIGAIFTFIYITLRKIGSKYAFQTE</sequence>
<evidence type="ECO:0000256" key="14">
    <source>
        <dbReference type="PIRSR" id="PIRSR603373-1"/>
    </source>
</evidence>
<feature type="binding site" evidence="14">
    <location>
        <begin position="43"/>
        <end position="47"/>
    </location>
    <ligand>
        <name>GTP</name>
        <dbReference type="ChEBI" id="CHEBI:37565"/>
        <label>1</label>
    </ligand>
</feature>
<feature type="transmembrane region" description="Helical" evidence="16">
    <location>
        <begin position="540"/>
        <end position="561"/>
    </location>
</feature>
<organism evidence="18 19">
    <name type="scientific">Cloacimonas acidaminovorans (strain Evry)</name>
    <dbReference type="NCBI Taxonomy" id="459349"/>
    <lineage>
        <taxon>Bacteria</taxon>
        <taxon>Pseudomonadati</taxon>
        <taxon>Candidatus Cloacimonadota</taxon>
        <taxon>Candidatus Cloacimonadia</taxon>
        <taxon>Candidatus Cloacimonadales</taxon>
        <taxon>Candidatus Cloacimonadaceae</taxon>
        <taxon>Candidatus Cloacimonas</taxon>
    </lineage>
</organism>
<dbReference type="PROSITE" id="PS51711">
    <property type="entry name" value="G_FEOB"/>
    <property type="match status" value="1"/>
</dbReference>
<keyword evidence="7 14" id="KW-0547">Nucleotide-binding</keyword>
<dbReference type="InterPro" id="IPR011640">
    <property type="entry name" value="Fe2_transport_prot_B_C"/>
</dbReference>
<feature type="binding site" evidence="14">
    <location>
        <begin position="64"/>
        <end position="67"/>
    </location>
    <ligand>
        <name>GTP</name>
        <dbReference type="ChEBI" id="CHEBI:37565"/>
        <label>1</label>
    </ligand>
</feature>
<dbReference type="Gene3D" id="3.40.50.300">
    <property type="entry name" value="P-loop containing nucleotide triphosphate hydrolases"/>
    <property type="match status" value="1"/>
</dbReference>
<dbReference type="Gene3D" id="1.10.287.1770">
    <property type="match status" value="1"/>
</dbReference>
<feature type="binding site" evidence="15">
    <location>
        <position position="30"/>
    </location>
    <ligand>
        <name>Mg(2+)</name>
        <dbReference type="ChEBI" id="CHEBI:18420"/>
        <label>2</label>
    </ligand>
</feature>
<feature type="transmembrane region" description="Helical" evidence="16">
    <location>
        <begin position="450"/>
        <end position="476"/>
    </location>
</feature>
<dbReference type="SUPFAM" id="SSF52540">
    <property type="entry name" value="P-loop containing nucleoside triphosphate hydrolases"/>
    <property type="match status" value="1"/>
</dbReference>
<evidence type="ECO:0000256" key="9">
    <source>
        <dbReference type="ARBA" id="ARBA00023004"/>
    </source>
</evidence>
<feature type="transmembrane region" description="Helical" evidence="16">
    <location>
        <begin position="646"/>
        <end position="667"/>
    </location>
</feature>
<keyword evidence="12 16" id="KW-0472">Membrane</keyword>
<keyword evidence="5" id="KW-0997">Cell inner membrane</keyword>
<feature type="transmembrane region" description="Helical" evidence="16">
    <location>
        <begin position="306"/>
        <end position="329"/>
    </location>
</feature>
<keyword evidence="11 14" id="KW-0342">GTP-binding</keyword>
<dbReference type="InterPro" id="IPR027417">
    <property type="entry name" value="P-loop_NTPase"/>
</dbReference>
<feature type="binding site" evidence="15">
    <location>
        <position position="32"/>
    </location>
    <ligand>
        <name>Mg(2+)</name>
        <dbReference type="ChEBI" id="CHEBI:18420"/>
        <label>2</label>
    </ligand>
</feature>
<dbReference type="HOGENOM" id="CLU_013350_3_0_0"/>
<feature type="binding site" evidence="15">
    <location>
        <position position="33"/>
    </location>
    <ligand>
        <name>Mg(2+)</name>
        <dbReference type="ChEBI" id="CHEBI:18420"/>
        <label>2</label>
    </ligand>
</feature>
<dbReference type="EMBL" id="CU466930">
    <property type="protein sequence ID" value="CAO81731.1"/>
    <property type="molecule type" value="Genomic_DNA"/>
</dbReference>
<comment type="subcellular location">
    <subcellularLocation>
        <location evidence="1 16">Cell inner membrane</location>
        <topology evidence="1 16">Multi-pass membrane protein</topology>
    </subcellularLocation>
</comment>
<proteinExistence type="inferred from homology"/>
<dbReference type="InterPro" id="IPR006073">
    <property type="entry name" value="GTP-bd"/>
</dbReference>
<dbReference type="InterPro" id="IPR011642">
    <property type="entry name" value="Gate_dom"/>
</dbReference>
<keyword evidence="10" id="KW-0406">Ion transport</keyword>
<reference evidence="18 19" key="1">
    <citation type="journal article" date="2008" name="J. Bacteriol.">
        <title>'Candidatus Cloacamonas acidaminovorans': genome sequence reconstruction provides a first glimpse of a new bacterial division.</title>
        <authorList>
            <person name="Pelletier E."/>
            <person name="Kreimeyer A."/>
            <person name="Bocs S."/>
            <person name="Rouy Z."/>
            <person name="Gyapay G."/>
            <person name="Chouari R."/>
            <person name="Riviere D."/>
            <person name="Ganesan A."/>
            <person name="Daegelen P."/>
            <person name="Sghir A."/>
            <person name="Cohen G.N."/>
            <person name="Medigue C."/>
            <person name="Weissenbach J."/>
            <person name="Le Paslier D."/>
        </authorList>
    </citation>
    <scope>NUCLEOTIDE SEQUENCE [LARGE SCALE GENOMIC DNA]</scope>
    <source>
        <strain evidence="19">Evry</strain>
    </source>
</reference>
<evidence type="ECO:0000313" key="19">
    <source>
        <dbReference type="Proteomes" id="UP000002019"/>
    </source>
</evidence>
<keyword evidence="15" id="KW-0479">Metal-binding</keyword>
<evidence type="ECO:0000256" key="1">
    <source>
        <dbReference type="ARBA" id="ARBA00004429"/>
    </source>
</evidence>
<dbReference type="STRING" id="459349.CLOAM1905"/>
<dbReference type="AlphaFoldDB" id="B0VJP6"/>
<dbReference type="PANTHER" id="PTHR43185">
    <property type="entry name" value="FERROUS IRON TRANSPORT PROTEIN B"/>
    <property type="match status" value="1"/>
</dbReference>
<dbReference type="Pfam" id="PF07670">
    <property type="entry name" value="Gate"/>
    <property type="match status" value="2"/>
</dbReference>
<name>B0VJP6_CLOAI</name>
<dbReference type="InterPro" id="IPR050860">
    <property type="entry name" value="FeoB_GTPase"/>
</dbReference>
<dbReference type="Pfam" id="PF07664">
    <property type="entry name" value="FeoB_C"/>
    <property type="match status" value="1"/>
</dbReference>
<feature type="transmembrane region" description="Helical" evidence="16">
    <location>
        <begin position="482"/>
        <end position="502"/>
    </location>
</feature>
<keyword evidence="15" id="KW-0460">Magnesium</keyword>
<dbReference type="PRINTS" id="PR00326">
    <property type="entry name" value="GTP1OBG"/>
</dbReference>
<dbReference type="FunFam" id="3.40.50.300:FF:000426">
    <property type="entry name" value="Ferrous iron transport protein B"/>
    <property type="match status" value="1"/>
</dbReference>
<evidence type="ECO:0000256" key="4">
    <source>
        <dbReference type="ARBA" id="ARBA00022496"/>
    </source>
</evidence>
<keyword evidence="8 16" id="KW-1133">Transmembrane helix</keyword>
<dbReference type="InterPro" id="IPR041069">
    <property type="entry name" value="FeoB_Cyto"/>
</dbReference>
<evidence type="ECO:0000256" key="3">
    <source>
        <dbReference type="ARBA" id="ARBA00022475"/>
    </source>
</evidence>
<evidence type="ECO:0000256" key="11">
    <source>
        <dbReference type="ARBA" id="ARBA00023134"/>
    </source>
</evidence>
<dbReference type="KEGG" id="caci:CLOAM1905"/>
<feature type="binding site" evidence="15">
    <location>
        <position position="29"/>
    </location>
    <ligand>
        <name>Mg(2+)</name>
        <dbReference type="ChEBI" id="CHEBI:18420"/>
        <label>2</label>
    </ligand>
</feature>
<feature type="transmembrane region" description="Helical" evidence="16">
    <location>
        <begin position="703"/>
        <end position="721"/>
    </location>
</feature>
<evidence type="ECO:0000256" key="8">
    <source>
        <dbReference type="ARBA" id="ARBA00022989"/>
    </source>
</evidence>
<comment type="function">
    <text evidence="16">Probable transporter of a GTP-driven Fe(2+) uptake system.</text>
</comment>
<feature type="transmembrane region" description="Helical" evidence="16">
    <location>
        <begin position="416"/>
        <end position="438"/>
    </location>
</feature>
<evidence type="ECO:0000256" key="10">
    <source>
        <dbReference type="ARBA" id="ARBA00023065"/>
    </source>
</evidence>
<evidence type="ECO:0000256" key="6">
    <source>
        <dbReference type="ARBA" id="ARBA00022692"/>
    </source>
</evidence>
<evidence type="ECO:0000256" key="2">
    <source>
        <dbReference type="ARBA" id="ARBA00022448"/>
    </source>
</evidence>
<keyword evidence="3" id="KW-1003">Cell membrane</keyword>
<dbReference type="NCBIfam" id="TIGR00437">
    <property type="entry name" value="feoB"/>
    <property type="match status" value="1"/>
</dbReference>
<keyword evidence="6 16" id="KW-0812">Transmembrane</keyword>
<feature type="transmembrane region" description="Helical" evidence="16">
    <location>
        <begin position="674"/>
        <end position="697"/>
    </location>
</feature>
<dbReference type="Proteomes" id="UP000002019">
    <property type="component" value="Chromosome"/>
</dbReference>
<dbReference type="Pfam" id="PF17910">
    <property type="entry name" value="FeoB_Cyto"/>
    <property type="match status" value="1"/>
</dbReference>
<dbReference type="GO" id="GO:0046872">
    <property type="term" value="F:metal ion binding"/>
    <property type="evidence" value="ECO:0007669"/>
    <property type="project" value="UniProtKB-KW"/>
</dbReference>
<feature type="domain" description="FeoB-type G" evidence="17">
    <location>
        <begin position="11"/>
        <end position="173"/>
    </location>
</feature>